<evidence type="ECO:0000313" key="1">
    <source>
        <dbReference type="EMBL" id="QJP03692.1"/>
    </source>
</evidence>
<evidence type="ECO:0000313" key="2">
    <source>
        <dbReference type="Proteomes" id="UP000503087"/>
    </source>
</evidence>
<reference evidence="1" key="1">
    <citation type="submission" date="2019-04" db="EMBL/GenBank/DDBJ databases">
        <title>Genomic characteristics of fowl adenovirus 5 from ducks related with egg-drop syndrome in China.</title>
        <authorList>
            <person name="Chen H."/>
        </authorList>
    </citation>
    <scope>NUCLEOTIDE SEQUENCE [LARGE SCALE GENOMIC DNA]</scope>
    <source>
        <strain evidence="1">LYG</strain>
    </source>
</reference>
<name>A0A6M3Z503_9ADEN</name>
<organism evidence="1 2">
    <name type="scientific">Fowl aviadenovirus 5</name>
    <dbReference type="NCBI Taxonomy" id="172861"/>
    <lineage>
        <taxon>Viruses</taxon>
        <taxon>Varidnaviria</taxon>
        <taxon>Bamfordvirae</taxon>
        <taxon>Preplasmiviricota</taxon>
        <taxon>Polisuviricotina</taxon>
        <taxon>Pharingeaviricetes</taxon>
        <taxon>Rowavirales</taxon>
        <taxon>Adenoviridae</taxon>
        <taxon>Aviadenovirus</taxon>
        <taxon>Aviadenovirus quintum</taxon>
        <taxon>Fowl aviadenovirus B</taxon>
    </lineage>
</organism>
<dbReference type="EMBL" id="MK757473">
    <property type="protein sequence ID" value="QJP03692.1"/>
    <property type="molecule type" value="Genomic_DNA"/>
</dbReference>
<accession>A0A6M3Z503</accession>
<proteinExistence type="predicted"/>
<keyword evidence="2" id="KW-1185">Reference proteome</keyword>
<protein>
    <submittedName>
        <fullName evidence="1">ORF57</fullName>
    </submittedName>
</protein>
<sequence length="51" mass="5614">MLLLSHLAARESSLFHNLTCFARFNLPTASSTLVNIQTSRLLTQQLLGNGN</sequence>
<dbReference type="KEGG" id="vg:15550220"/>
<dbReference type="Proteomes" id="UP000503087">
    <property type="component" value="Segment"/>
</dbReference>